<evidence type="ECO:0000259" key="1">
    <source>
        <dbReference type="Pfam" id="PF13175"/>
    </source>
</evidence>
<keyword evidence="4" id="KW-1185">Reference proteome</keyword>
<dbReference type="InterPro" id="IPR051396">
    <property type="entry name" value="Bact_Antivir_Def_Nuclease"/>
</dbReference>
<dbReference type="PANTHER" id="PTHR43581">
    <property type="entry name" value="ATP/GTP PHOSPHATASE"/>
    <property type="match status" value="1"/>
</dbReference>
<dbReference type="STRING" id="519424.AZF04_18815"/>
<dbReference type="Gene3D" id="3.40.50.300">
    <property type="entry name" value="P-loop containing nucleotide triphosphate hydrolases"/>
    <property type="match status" value="1"/>
</dbReference>
<protein>
    <submittedName>
        <fullName evidence="3">Uncharacterized protein</fullName>
    </submittedName>
</protein>
<feature type="domain" description="Endonuclease GajA/Old nuclease/RecF-like AAA" evidence="1">
    <location>
        <begin position="1"/>
        <end position="337"/>
    </location>
</feature>
<name>A0A162DSS2_9BACI</name>
<sequence length="687" mass="77671">MYLSEVKIWNFRKFGMGNSSEPGVSVQFQKGFNLLIGENDAGKSAIIDAIHFTLGTVSTENSRIVEKDFYIDKEGEVSSHLKVECIFSDLTDEEAGIFLEWLSFNKAKEYELIIRLEAERVSNELLHNKIIRTVKAGPENADSRLEAIPNEVIKSTYLKPLRDARTELRPGYRSRLAQILKGYSEFSTLNGEDHTLVDIVAETNSKIEEYFNTPVNGKDKSIIGEISSYLNEFFSKNTEYNPQFMVTPAKLDDILRKLSIELDSDTLAGLGSLNLLFIAVELLLLNDGKRVGPALTLIEEVEAHLHPQAQLRLIKFLQSNLNNSSSQFILTTHSTTLAASTSLSNIILLHKNSSFPMNPENTKLDTEDYKFLERFLDATKANLFFARGVILVEGDAENLLLPALAEVIDRPLHKYGVSIVNLGNTAFKRYAKIFMRSEFWKNEGGAPLLLPVSLITDVDIKPYEYHVIRNDTEKSMCFYSIKDKGTLDAVESLYGFEDVSDSNIIGEVFTSIKDLESKLVEFGPMDESLEDDLVRLTVIELSNKLIEHLEDMKISKIQTDFRDDFNNLNVYVSPKWTLEYVLANSCLNILLAECVHNVRYKHPNSVPNQKKLQGIIAQLEQDKSRDIKSGAYELFKPLDNKLVSKAEVAQTLAYELINNKEELKEKVMSDSTLSYLIDAIIHVTDNQ</sequence>
<dbReference type="EMBL" id="LTAO01000015">
    <property type="protein sequence ID" value="KYG30742.1"/>
    <property type="molecule type" value="Genomic_DNA"/>
</dbReference>
<dbReference type="GO" id="GO:0016887">
    <property type="term" value="F:ATP hydrolysis activity"/>
    <property type="evidence" value="ECO:0007669"/>
    <property type="project" value="InterPro"/>
</dbReference>
<dbReference type="CDD" id="cd01026">
    <property type="entry name" value="TOPRIM_OLD"/>
    <property type="match status" value="1"/>
</dbReference>
<dbReference type="InterPro" id="IPR041685">
    <property type="entry name" value="AAA_GajA/Old/RecF-like"/>
</dbReference>
<dbReference type="AlphaFoldDB" id="A0A162DSS2"/>
<dbReference type="Proteomes" id="UP000075806">
    <property type="component" value="Unassembled WGS sequence"/>
</dbReference>
<reference evidence="3" key="1">
    <citation type="submission" date="2016-02" db="EMBL/GenBank/DDBJ databases">
        <title>Genome sequence of Bacillus trypoxylicola KCTC 13244(T).</title>
        <authorList>
            <person name="Jeong H."/>
            <person name="Park S.-H."/>
            <person name="Choi S.-K."/>
        </authorList>
    </citation>
    <scope>NUCLEOTIDE SEQUENCE [LARGE SCALE GENOMIC DNA]</scope>
    <source>
        <strain evidence="3">KCTC 13244</strain>
    </source>
</reference>
<evidence type="ECO:0000259" key="2">
    <source>
        <dbReference type="Pfam" id="PF20469"/>
    </source>
</evidence>
<organism evidence="3 4">
    <name type="scientific">Alkalihalobacillus trypoxylicola</name>
    <dbReference type="NCBI Taxonomy" id="519424"/>
    <lineage>
        <taxon>Bacteria</taxon>
        <taxon>Bacillati</taxon>
        <taxon>Bacillota</taxon>
        <taxon>Bacilli</taxon>
        <taxon>Bacillales</taxon>
        <taxon>Bacillaceae</taxon>
        <taxon>Alkalihalobacillus</taxon>
    </lineage>
</organism>
<dbReference type="Pfam" id="PF13175">
    <property type="entry name" value="AAA_15"/>
    <property type="match status" value="1"/>
</dbReference>
<evidence type="ECO:0000313" key="3">
    <source>
        <dbReference type="EMBL" id="KYG30742.1"/>
    </source>
</evidence>
<dbReference type="OrthoDB" id="308933at2"/>
<proteinExistence type="predicted"/>
<gene>
    <name evidence="3" type="ORF">AZF04_18815</name>
</gene>
<dbReference type="PANTHER" id="PTHR43581:SF4">
    <property type="entry name" value="ATP_GTP PHOSPHATASE"/>
    <property type="match status" value="1"/>
</dbReference>
<dbReference type="Pfam" id="PF20469">
    <property type="entry name" value="OLD-like_TOPRIM"/>
    <property type="match status" value="1"/>
</dbReference>
<dbReference type="SUPFAM" id="SSF52540">
    <property type="entry name" value="P-loop containing nucleoside triphosphate hydrolases"/>
    <property type="match status" value="1"/>
</dbReference>
<dbReference type="InterPro" id="IPR027417">
    <property type="entry name" value="P-loop_NTPase"/>
</dbReference>
<feature type="domain" description="OLD protein-like TOPRIM" evidence="2">
    <location>
        <begin position="384"/>
        <end position="459"/>
    </location>
</feature>
<comment type="caution">
    <text evidence="3">The sequence shown here is derived from an EMBL/GenBank/DDBJ whole genome shotgun (WGS) entry which is preliminary data.</text>
</comment>
<accession>A0A162DSS2</accession>
<dbReference type="RefSeq" id="WP_061948824.1">
    <property type="nucleotide sequence ID" value="NZ_LTAO01000015.1"/>
</dbReference>
<evidence type="ECO:0000313" key="4">
    <source>
        <dbReference type="Proteomes" id="UP000075806"/>
    </source>
</evidence>
<dbReference type="InterPro" id="IPR034139">
    <property type="entry name" value="TOPRIM_OLD"/>
</dbReference>
<dbReference type="GO" id="GO:0005524">
    <property type="term" value="F:ATP binding"/>
    <property type="evidence" value="ECO:0007669"/>
    <property type="project" value="InterPro"/>
</dbReference>